<dbReference type="Proteomes" id="UP000245812">
    <property type="component" value="Unassembled WGS sequence"/>
</dbReference>
<proteinExistence type="predicted"/>
<dbReference type="AlphaFoldDB" id="A0A316I8B1"/>
<accession>A0A316I8B1</accession>
<keyword evidence="1" id="KW-0732">Signal</keyword>
<comment type="caution">
    <text evidence="2">The sequence shown here is derived from an EMBL/GenBank/DDBJ whole genome shotgun (WGS) entry which is preliminary data.</text>
</comment>
<dbReference type="OrthoDB" id="8902597at2"/>
<organism evidence="2 3">
    <name type="scientific">Fulvimonas soli</name>
    <dbReference type="NCBI Taxonomy" id="155197"/>
    <lineage>
        <taxon>Bacteria</taxon>
        <taxon>Pseudomonadati</taxon>
        <taxon>Pseudomonadota</taxon>
        <taxon>Gammaproteobacteria</taxon>
        <taxon>Lysobacterales</taxon>
        <taxon>Rhodanobacteraceae</taxon>
        <taxon>Fulvimonas</taxon>
    </lineage>
</organism>
<evidence type="ECO:0000313" key="3">
    <source>
        <dbReference type="Proteomes" id="UP000245812"/>
    </source>
</evidence>
<sequence>MPRHLPAAVLATLLSVAAAPTHAAGATDKPAACSAPAHRQFDFWLGDWDAYRVGEPGKPPAARNHVTRMLDGCARREVYRRADGYVGESFTTYDEARRVWHQSWVTNRGELAVLEGTRQADGGIVLQGPSSDAGGVVRVRAAWKPQGDGVRETAEQSRDGGRTWTPAFDLLFRPHR</sequence>
<evidence type="ECO:0000313" key="2">
    <source>
        <dbReference type="EMBL" id="PWK83504.1"/>
    </source>
</evidence>
<name>A0A316I8B1_9GAMM</name>
<feature type="chain" id="PRO_5016269845" description="DUF1579 domain-containing protein" evidence="1">
    <location>
        <begin position="24"/>
        <end position="176"/>
    </location>
</feature>
<evidence type="ECO:0008006" key="4">
    <source>
        <dbReference type="Google" id="ProtNLM"/>
    </source>
</evidence>
<feature type="signal peptide" evidence="1">
    <location>
        <begin position="1"/>
        <end position="23"/>
    </location>
</feature>
<protein>
    <recommendedName>
        <fullName evidence="4">DUF1579 domain-containing protein</fullName>
    </recommendedName>
</protein>
<reference evidence="2 3" key="1">
    <citation type="submission" date="2018-05" db="EMBL/GenBank/DDBJ databases">
        <title>Genomic Encyclopedia of Type Strains, Phase IV (KMG-IV): sequencing the most valuable type-strain genomes for metagenomic binning, comparative biology and taxonomic classification.</title>
        <authorList>
            <person name="Goeker M."/>
        </authorList>
    </citation>
    <scope>NUCLEOTIDE SEQUENCE [LARGE SCALE GENOMIC DNA]</scope>
    <source>
        <strain evidence="2 3">DSM 14263</strain>
    </source>
</reference>
<dbReference type="EMBL" id="QGHC01000013">
    <property type="protein sequence ID" value="PWK83504.1"/>
    <property type="molecule type" value="Genomic_DNA"/>
</dbReference>
<keyword evidence="3" id="KW-1185">Reference proteome</keyword>
<evidence type="ECO:0000256" key="1">
    <source>
        <dbReference type="SAM" id="SignalP"/>
    </source>
</evidence>
<dbReference type="RefSeq" id="WP_139942949.1">
    <property type="nucleotide sequence ID" value="NZ_MSZV01000102.1"/>
</dbReference>
<gene>
    <name evidence="2" type="ORF">C7456_11337</name>
</gene>